<proteinExistence type="predicted"/>
<gene>
    <name evidence="1" type="ORF">C4S77_12610</name>
</gene>
<protein>
    <submittedName>
        <fullName evidence="1">Uncharacterized protein</fullName>
    </submittedName>
</protein>
<dbReference type="OrthoDB" id="1461676at2"/>
<dbReference type="RefSeq" id="WP_105247858.1">
    <property type="nucleotide sequence ID" value="NZ_PSZM01000047.1"/>
</dbReference>
<keyword evidence="2" id="KW-1185">Reference proteome</keyword>
<reference evidence="1 2" key="1">
    <citation type="submission" date="2018-02" db="EMBL/GenBank/DDBJ databases">
        <title>Genome sequences of Apibacter spp., gut symbionts of Asian honey bees.</title>
        <authorList>
            <person name="Kwong W.K."/>
            <person name="Steele M.I."/>
            <person name="Moran N.A."/>
        </authorList>
    </citation>
    <scope>NUCLEOTIDE SEQUENCE [LARGE SCALE GENOMIC DNA]</scope>
    <source>
        <strain evidence="2">wkB301</strain>
    </source>
</reference>
<sequence>MNTKNSHENKNPKEFLTTLENLKSIPDYQNLGFTLNSLCTILKTALLNRMEADFNDYDLYNLISIIQSLLPNEELELLDLLNKR</sequence>
<dbReference type="EMBL" id="PSZM01000047">
    <property type="protein sequence ID" value="PQL89476.1"/>
    <property type="molecule type" value="Genomic_DNA"/>
</dbReference>
<evidence type="ECO:0000313" key="1">
    <source>
        <dbReference type="EMBL" id="PQL89476.1"/>
    </source>
</evidence>
<name>A0A2S8A4L7_9FLAO</name>
<dbReference type="AlphaFoldDB" id="A0A2S8A4L7"/>
<evidence type="ECO:0000313" key="2">
    <source>
        <dbReference type="Proteomes" id="UP000238042"/>
    </source>
</evidence>
<accession>A0A2S8A4L7</accession>
<dbReference type="Proteomes" id="UP000238042">
    <property type="component" value="Unassembled WGS sequence"/>
</dbReference>
<comment type="caution">
    <text evidence="1">The sequence shown here is derived from an EMBL/GenBank/DDBJ whole genome shotgun (WGS) entry which is preliminary data.</text>
</comment>
<organism evidence="1 2">
    <name type="scientific">Apibacter adventoris</name>
    <dbReference type="NCBI Taxonomy" id="1679466"/>
    <lineage>
        <taxon>Bacteria</taxon>
        <taxon>Pseudomonadati</taxon>
        <taxon>Bacteroidota</taxon>
        <taxon>Flavobacteriia</taxon>
        <taxon>Flavobacteriales</taxon>
        <taxon>Weeksellaceae</taxon>
        <taxon>Apibacter</taxon>
    </lineage>
</organism>